<protein>
    <submittedName>
        <fullName evidence="5">Probable peptide ABC transporter, substrate-binding protein</fullName>
    </submittedName>
</protein>
<dbReference type="InterPro" id="IPR039424">
    <property type="entry name" value="SBP_5"/>
</dbReference>
<evidence type="ECO:0000256" key="3">
    <source>
        <dbReference type="SAM" id="MobiDB-lite"/>
    </source>
</evidence>
<dbReference type="PROSITE" id="PS01040">
    <property type="entry name" value="SBP_BACTERIAL_5"/>
    <property type="match status" value="1"/>
</dbReference>
<dbReference type="KEGG" id="ret:RHE_PC00130"/>
<dbReference type="InterPro" id="IPR006311">
    <property type="entry name" value="TAT_signal"/>
</dbReference>
<dbReference type="Proteomes" id="UP000001936">
    <property type="component" value="Plasmid p42c"/>
</dbReference>
<dbReference type="AlphaFoldDB" id="Q2K1H6"/>
<dbReference type="SUPFAM" id="SSF53850">
    <property type="entry name" value="Periplasmic binding protein-like II"/>
    <property type="match status" value="1"/>
</dbReference>
<proteinExistence type="inferred from homology"/>
<dbReference type="InterPro" id="IPR023765">
    <property type="entry name" value="SBP_5_CS"/>
</dbReference>
<evidence type="ECO:0000313" key="5">
    <source>
        <dbReference type="EMBL" id="ABC93336.1"/>
    </source>
</evidence>
<dbReference type="Gene3D" id="3.10.105.10">
    <property type="entry name" value="Dipeptide-binding Protein, Domain 3"/>
    <property type="match status" value="1"/>
</dbReference>
<evidence type="ECO:0000256" key="1">
    <source>
        <dbReference type="ARBA" id="ARBA00004418"/>
    </source>
</evidence>
<evidence type="ECO:0000256" key="2">
    <source>
        <dbReference type="ARBA" id="ARBA00005695"/>
    </source>
</evidence>
<dbReference type="EMBL" id="CP000136">
    <property type="protein sequence ID" value="ABC93336.1"/>
    <property type="molecule type" value="Genomic_DNA"/>
</dbReference>
<keyword evidence="5" id="KW-0614">Plasmid</keyword>
<dbReference type="InterPro" id="IPR000914">
    <property type="entry name" value="SBP_5_dom"/>
</dbReference>
<evidence type="ECO:0000313" key="6">
    <source>
        <dbReference type="Proteomes" id="UP000001936"/>
    </source>
</evidence>
<dbReference type="Gene3D" id="3.90.76.10">
    <property type="entry name" value="Dipeptide-binding Protein, Domain 1"/>
    <property type="match status" value="1"/>
</dbReference>
<dbReference type="Gene3D" id="3.40.190.10">
    <property type="entry name" value="Periplasmic binding protein-like II"/>
    <property type="match status" value="1"/>
</dbReference>
<feature type="domain" description="Solute-binding protein family 5" evidence="4">
    <location>
        <begin position="128"/>
        <end position="475"/>
    </location>
</feature>
<keyword evidence="6" id="KW-1185">Reference proteome</keyword>
<dbReference type="Pfam" id="PF00496">
    <property type="entry name" value="SBP_bac_5"/>
    <property type="match status" value="1"/>
</dbReference>
<comment type="subcellular location">
    <subcellularLocation>
        <location evidence="1">Periplasm</location>
    </subcellularLocation>
</comment>
<feature type="compositionally biased region" description="Basic and acidic residues" evidence="3">
    <location>
        <begin position="1"/>
        <end position="10"/>
    </location>
</feature>
<geneLocation type="plasmid" evidence="5 6">
    <name>p42c</name>
</geneLocation>
<dbReference type="eggNOG" id="COG0747">
    <property type="taxonomic scope" value="Bacteria"/>
</dbReference>
<accession>Q2K1H6</accession>
<name>Q2K1H6_RHIEC</name>
<sequence>MRAPEVERKPPAILPGSSVNAPQRRNWGMNDYTKYLASRVTAGGLSRREFMGRAMAAGITLAVADKLFTESAEAAEPKRGGHLKLGLEGGAATDSKDPAKFLSQFMFCVGRCWGDMLVESDPLTGAAVPALAESWEPSKDAVTWTFKIRKGVKFHDGKELTIDDVVATLKRHTDKKSESGALGVLGSIKEIKADGGNLVLTLSEGNADMPLLLSDYHLVIQPNGGVDDPLASIGTGPYKLTSFEPGVRATFEKNKDDWRSDRGYVDSIEIIGMNDATARIAALSSGQVHYINRVDPKTVNLLKRAPNVEILSTAGRGHYVFIMHCDKAPFDNNDLRLALKYAMDRETMVQKILGGYGKVGNDFPINATYALFPEGIEQRVYDPDKAAFHYKKSGHSGSVLLRTSEVAFPGAVDAAVLYQESCKKAGIEIEVKREPGDGYWTNVWNVQPFSTSYWGGRPTQDQMYSTAYLSTADWNDTKFKRPDFDKLLLQARSELDEAKRKDMYRTMAMMVRDEGGVILPMFNDFVNASTKQVKGYVHDIGNDMSNGYVATRVWLDA</sequence>
<dbReference type="HOGENOM" id="CLU_017028_7_4_5"/>
<dbReference type="GO" id="GO:1904680">
    <property type="term" value="F:peptide transmembrane transporter activity"/>
    <property type="evidence" value="ECO:0007669"/>
    <property type="project" value="TreeGrafter"/>
</dbReference>
<dbReference type="CDD" id="cd08503">
    <property type="entry name" value="PBP2_NikA_DppA_OppA_like_17"/>
    <property type="match status" value="1"/>
</dbReference>
<comment type="similarity">
    <text evidence="2">Belongs to the bacterial solute-binding protein 5 family.</text>
</comment>
<dbReference type="GO" id="GO:0015833">
    <property type="term" value="P:peptide transport"/>
    <property type="evidence" value="ECO:0007669"/>
    <property type="project" value="TreeGrafter"/>
</dbReference>
<dbReference type="PROSITE" id="PS51318">
    <property type="entry name" value="TAT"/>
    <property type="match status" value="1"/>
</dbReference>
<feature type="region of interest" description="Disordered" evidence="3">
    <location>
        <begin position="1"/>
        <end position="20"/>
    </location>
</feature>
<gene>
    <name evidence="5" type="ordered locus">RHE_PC00130</name>
</gene>
<dbReference type="PANTHER" id="PTHR30290">
    <property type="entry name" value="PERIPLASMIC BINDING COMPONENT OF ABC TRANSPORTER"/>
    <property type="match status" value="1"/>
</dbReference>
<organism evidence="5 6">
    <name type="scientific">Rhizobium etli (strain ATCC 51251 / DSM 11541 / JCM 21823 / NBRC 15573 / CFN 42)</name>
    <dbReference type="NCBI Taxonomy" id="347834"/>
    <lineage>
        <taxon>Bacteria</taxon>
        <taxon>Pseudomonadati</taxon>
        <taxon>Pseudomonadota</taxon>
        <taxon>Alphaproteobacteria</taxon>
        <taxon>Hyphomicrobiales</taxon>
        <taxon>Rhizobiaceae</taxon>
        <taxon>Rhizobium/Agrobacterium group</taxon>
        <taxon>Rhizobium</taxon>
    </lineage>
</organism>
<evidence type="ECO:0000259" key="4">
    <source>
        <dbReference type="Pfam" id="PF00496"/>
    </source>
</evidence>
<reference evidence="5 6" key="1">
    <citation type="journal article" date="2006" name="Proc. Natl. Acad. Sci. U.S.A.">
        <title>The partitioned Rhizobium etli genome: genetic and metabolic redundancy in seven interacting replicons.</title>
        <authorList>
            <person name="Gonzalez V."/>
            <person name="Santamaria R.I."/>
            <person name="Bustos P."/>
            <person name="Hernandez-Gonzalez I."/>
            <person name="Medrano-Soto A."/>
            <person name="Moreno-Hagelsieb G."/>
            <person name="Janga S.C."/>
            <person name="Ramirez M.A."/>
            <person name="Jimenez-Jacinto V."/>
            <person name="Collado-Vides J."/>
            <person name="Davila G."/>
        </authorList>
    </citation>
    <scope>NUCLEOTIDE SEQUENCE [LARGE SCALE GENOMIC DNA]</scope>
    <source>
        <strain evidence="6">ATCC 51251 / DSM 11541 / JCM 21823 / NBRC 15573 / CFN 42</strain>
    </source>
</reference>